<organism evidence="10 11">
    <name type="scientific">Acanthocheilonema viteae</name>
    <name type="common">Filarial nematode worm</name>
    <name type="synonym">Dipetalonema viteae</name>
    <dbReference type="NCBI Taxonomy" id="6277"/>
    <lineage>
        <taxon>Eukaryota</taxon>
        <taxon>Metazoa</taxon>
        <taxon>Ecdysozoa</taxon>
        <taxon>Nematoda</taxon>
        <taxon>Chromadorea</taxon>
        <taxon>Rhabditida</taxon>
        <taxon>Spirurina</taxon>
        <taxon>Spiruromorpha</taxon>
        <taxon>Filarioidea</taxon>
        <taxon>Onchocercidae</taxon>
        <taxon>Acanthocheilonema</taxon>
    </lineage>
</organism>
<keyword evidence="4" id="KW-0256">Endoplasmic reticulum</keyword>
<evidence type="ECO:0000256" key="2">
    <source>
        <dbReference type="ARBA" id="ARBA00022064"/>
    </source>
</evidence>
<dbReference type="PANTHER" id="PTHR21212:SF0">
    <property type="entry name" value="SEIPIN"/>
    <property type="match status" value="1"/>
</dbReference>
<evidence type="ECO:0000256" key="5">
    <source>
        <dbReference type="ARBA" id="ARBA00022989"/>
    </source>
</evidence>
<dbReference type="InterPro" id="IPR009617">
    <property type="entry name" value="Seipin"/>
</dbReference>
<evidence type="ECO:0000313" key="11">
    <source>
        <dbReference type="Proteomes" id="UP000276991"/>
    </source>
</evidence>
<evidence type="ECO:0000256" key="1">
    <source>
        <dbReference type="ARBA" id="ARBA00004477"/>
    </source>
</evidence>
<evidence type="ECO:0000256" key="8">
    <source>
        <dbReference type="SAM" id="MobiDB-lite"/>
    </source>
</evidence>
<dbReference type="Pfam" id="PF06775">
    <property type="entry name" value="Seipin"/>
    <property type="match status" value="1"/>
</dbReference>
<dbReference type="OrthoDB" id="3990054at2759"/>
<keyword evidence="3 9" id="KW-0812">Transmembrane</keyword>
<evidence type="ECO:0000256" key="9">
    <source>
        <dbReference type="SAM" id="Phobius"/>
    </source>
</evidence>
<dbReference type="CDD" id="cd23995">
    <property type="entry name" value="Seipin_BSCL2_like"/>
    <property type="match status" value="1"/>
</dbReference>
<dbReference type="GO" id="GO:0006629">
    <property type="term" value="P:lipid metabolic process"/>
    <property type="evidence" value="ECO:0007669"/>
    <property type="project" value="UniProtKB-KW"/>
</dbReference>
<dbReference type="Proteomes" id="UP000276991">
    <property type="component" value="Unassembled WGS sequence"/>
</dbReference>
<evidence type="ECO:0000256" key="6">
    <source>
        <dbReference type="ARBA" id="ARBA00023098"/>
    </source>
</evidence>
<keyword evidence="7 9" id="KW-0472">Membrane</keyword>
<reference evidence="10 11" key="1">
    <citation type="submission" date="2018-08" db="EMBL/GenBank/DDBJ databases">
        <authorList>
            <person name="Laetsch R D."/>
            <person name="Stevens L."/>
            <person name="Kumar S."/>
            <person name="Blaxter L. M."/>
        </authorList>
    </citation>
    <scope>NUCLEOTIDE SEQUENCE [LARGE SCALE GENOMIC DNA]</scope>
</reference>
<evidence type="ECO:0000313" key="10">
    <source>
        <dbReference type="EMBL" id="VBB27526.1"/>
    </source>
</evidence>
<protein>
    <recommendedName>
        <fullName evidence="2">Seipin</fullName>
    </recommendedName>
</protein>
<name>A0A498S2J7_ACAVI</name>
<feature type="transmembrane region" description="Helical" evidence="9">
    <location>
        <begin position="12"/>
        <end position="38"/>
    </location>
</feature>
<accession>A0A498S2J7</accession>
<proteinExistence type="predicted"/>
<gene>
    <name evidence="10" type="ORF">NAV_LOCUS2356</name>
</gene>
<evidence type="ECO:0000256" key="4">
    <source>
        <dbReference type="ARBA" id="ARBA00022824"/>
    </source>
</evidence>
<keyword evidence="11" id="KW-1185">Reference proteome</keyword>
<evidence type="ECO:0000256" key="7">
    <source>
        <dbReference type="ARBA" id="ARBA00023136"/>
    </source>
</evidence>
<feature type="transmembrane region" description="Helical" evidence="9">
    <location>
        <begin position="225"/>
        <end position="249"/>
    </location>
</feature>
<evidence type="ECO:0000256" key="3">
    <source>
        <dbReference type="ARBA" id="ARBA00022692"/>
    </source>
</evidence>
<dbReference type="GO" id="GO:0140042">
    <property type="term" value="P:lipid droplet formation"/>
    <property type="evidence" value="ECO:0007669"/>
    <property type="project" value="UniProtKB-ARBA"/>
</dbReference>
<comment type="subcellular location">
    <subcellularLocation>
        <location evidence="1">Endoplasmic reticulum membrane</location>
        <topology evidence="1">Multi-pass membrane protein</topology>
    </subcellularLocation>
</comment>
<dbReference type="EMBL" id="UPTC01000243">
    <property type="protein sequence ID" value="VBB27526.1"/>
    <property type="molecule type" value="Genomic_DNA"/>
</dbReference>
<keyword evidence="6" id="KW-0443">Lipid metabolism</keyword>
<sequence length="327" mass="37825">MQKVISWIHDRFSLYDVIIAILQFFGAFAVAVASPFLLRQLLLPSLVKYSVPLHFNFETCREQLAGICSFPTATVNFSVENPKLSPSEYYEMSIEIVQSQSTVTSNVGIFQAVVELVDRLNMKRIFRRSCFANRDHGVLYRIGQSWWNLACQTLFFPVYFFGLLTVLDDRKLEISFTNRFVDSDLANTALIYVQLQNRFLEVESGELSFRVCFGSLRIFLHDYPVISSVLVMILTYFMCLTGIILYWTLQALFRCSDLSNLNCTIPTDEKRSSPYWKSTPKQQQLSLERTEIEGNATFLIWNDLKRNSDKASESSPHQRQQTKRTKQ</sequence>
<dbReference type="STRING" id="6277.A0A498S2J7"/>
<feature type="region of interest" description="Disordered" evidence="8">
    <location>
        <begin position="307"/>
        <end position="327"/>
    </location>
</feature>
<keyword evidence="5 9" id="KW-1133">Transmembrane helix</keyword>
<dbReference type="AlphaFoldDB" id="A0A498S2J7"/>
<dbReference type="PANTHER" id="PTHR21212">
    <property type="entry name" value="BERNARDINELLI-SEIP CONGENITAL LIPODYSTROPHY 2 HOMOLOG BSCL2 PROTEIN"/>
    <property type="match status" value="1"/>
</dbReference>
<dbReference type="GO" id="GO:0005789">
    <property type="term" value="C:endoplasmic reticulum membrane"/>
    <property type="evidence" value="ECO:0007669"/>
    <property type="project" value="UniProtKB-SubCell"/>
</dbReference>